<dbReference type="GO" id="GO:0005634">
    <property type="term" value="C:nucleus"/>
    <property type="evidence" value="ECO:0007669"/>
    <property type="project" value="TreeGrafter"/>
</dbReference>
<evidence type="ECO:0000259" key="2">
    <source>
        <dbReference type="PROSITE" id="PS50076"/>
    </source>
</evidence>
<sequence>MDDTADPIHQFFSPELASSPDILYETLGVTSSASPEEIKKAYRKQALRCHPDKHASKTETEKEEMGKEFVRVGFAFAVLGDPGRRKRYDETGRTDESQFADAEAMGWDAYFESLFQRIDRKMLDEDKARYQGSEEEINDLIDTYNETCGSLPSILERIPHSTNEDETRFIQLINSLIDSSRLEKTRQWTKSTKDLKASEARKKKAKKEAKQAEQAAKELGVWDEFYGNGDKGNRKSTGDKSNEKQGKANGNEETDGGEGALQAIMLKRQRERMQGLNGLEEKYRKIEEEAQAKKKKARTGKVSKDKEENPPEISDADFDALQAKMFGDKQAKKAKA</sequence>
<comment type="caution">
    <text evidence="3">The sequence shown here is derived from an EMBL/GenBank/DDBJ whole genome shotgun (WGS) entry which is preliminary data.</text>
</comment>
<feature type="compositionally biased region" description="Basic and acidic residues" evidence="1">
    <location>
        <begin position="187"/>
        <end position="200"/>
    </location>
</feature>
<dbReference type="EMBL" id="MCFC01000001">
    <property type="protein sequence ID" value="ORY35822.1"/>
    <property type="molecule type" value="Genomic_DNA"/>
</dbReference>
<dbReference type="PROSITE" id="PS00636">
    <property type="entry name" value="DNAJ_1"/>
    <property type="match status" value="1"/>
</dbReference>
<dbReference type="InParanoid" id="A0A1Y2BM50"/>
<dbReference type="FunCoup" id="A0A1Y2BM50">
    <property type="interactions" value="628"/>
</dbReference>
<dbReference type="InterPro" id="IPR036869">
    <property type="entry name" value="J_dom_sf"/>
</dbReference>
<feature type="region of interest" description="Disordered" evidence="1">
    <location>
        <begin position="187"/>
        <end position="212"/>
    </location>
</feature>
<dbReference type="PANTHER" id="PTHR44144:SF1">
    <property type="entry name" value="DNAJ HOMOLOG SUBFAMILY C MEMBER 9"/>
    <property type="match status" value="1"/>
</dbReference>
<dbReference type="InterPro" id="IPR056453">
    <property type="entry name" value="HTH_DNAJC9"/>
</dbReference>
<dbReference type="Gene3D" id="1.10.287.110">
    <property type="entry name" value="DnaJ domain"/>
    <property type="match status" value="1"/>
</dbReference>
<feature type="compositionally biased region" description="Basic and acidic residues" evidence="1">
    <location>
        <begin position="231"/>
        <end position="246"/>
    </location>
</feature>
<dbReference type="InterPro" id="IPR001623">
    <property type="entry name" value="DnaJ_domain"/>
</dbReference>
<proteinExistence type="predicted"/>
<dbReference type="Pfam" id="PF00226">
    <property type="entry name" value="DnaJ"/>
    <property type="match status" value="1"/>
</dbReference>
<dbReference type="AlphaFoldDB" id="A0A1Y2BM50"/>
<feature type="domain" description="J" evidence="2">
    <location>
        <begin position="22"/>
        <end position="92"/>
    </location>
</feature>
<dbReference type="SUPFAM" id="SSF46565">
    <property type="entry name" value="Chaperone J-domain"/>
    <property type="match status" value="1"/>
</dbReference>
<dbReference type="InterPro" id="IPR052594">
    <property type="entry name" value="J_domain-containing_protein"/>
</dbReference>
<reference evidence="3 4" key="1">
    <citation type="submission" date="2016-07" db="EMBL/GenBank/DDBJ databases">
        <title>Pervasive Adenine N6-methylation of Active Genes in Fungi.</title>
        <authorList>
            <consortium name="DOE Joint Genome Institute"/>
            <person name="Mondo S.J."/>
            <person name="Dannebaum R.O."/>
            <person name="Kuo R.C."/>
            <person name="Labutti K."/>
            <person name="Haridas S."/>
            <person name="Kuo A."/>
            <person name="Salamov A."/>
            <person name="Ahrendt S.R."/>
            <person name="Lipzen A."/>
            <person name="Sullivan W."/>
            <person name="Andreopoulos W.B."/>
            <person name="Clum A."/>
            <person name="Lindquist E."/>
            <person name="Daum C."/>
            <person name="Ramamoorthy G.K."/>
            <person name="Gryganskyi A."/>
            <person name="Culley D."/>
            <person name="Magnuson J.K."/>
            <person name="James T.Y."/>
            <person name="O'Malley M.A."/>
            <person name="Stajich J.E."/>
            <person name="Spatafora J.W."/>
            <person name="Visel A."/>
            <person name="Grigoriev I.V."/>
        </authorList>
    </citation>
    <scope>NUCLEOTIDE SEQUENCE [LARGE SCALE GENOMIC DNA]</scope>
    <source>
        <strain evidence="3 4">68-887.2</strain>
    </source>
</reference>
<dbReference type="Pfam" id="PF23302">
    <property type="entry name" value="HTH_DNAJC9"/>
    <property type="match status" value="1"/>
</dbReference>
<accession>A0A1Y2BM50</accession>
<dbReference type="PRINTS" id="PR00625">
    <property type="entry name" value="JDOMAIN"/>
</dbReference>
<dbReference type="GO" id="GO:0031072">
    <property type="term" value="F:heat shock protein binding"/>
    <property type="evidence" value="ECO:0007669"/>
    <property type="project" value="TreeGrafter"/>
</dbReference>
<evidence type="ECO:0000313" key="4">
    <source>
        <dbReference type="Proteomes" id="UP000193986"/>
    </source>
</evidence>
<organism evidence="3 4">
    <name type="scientific">Naematelia encephala</name>
    <dbReference type="NCBI Taxonomy" id="71784"/>
    <lineage>
        <taxon>Eukaryota</taxon>
        <taxon>Fungi</taxon>
        <taxon>Dikarya</taxon>
        <taxon>Basidiomycota</taxon>
        <taxon>Agaricomycotina</taxon>
        <taxon>Tremellomycetes</taxon>
        <taxon>Tremellales</taxon>
        <taxon>Naemateliaceae</taxon>
        <taxon>Naematelia</taxon>
    </lineage>
</organism>
<evidence type="ECO:0000256" key="1">
    <source>
        <dbReference type="SAM" id="MobiDB-lite"/>
    </source>
</evidence>
<dbReference type="OrthoDB" id="110024at2759"/>
<feature type="region of interest" description="Disordered" evidence="1">
    <location>
        <begin position="289"/>
        <end position="321"/>
    </location>
</feature>
<dbReference type="CDD" id="cd06257">
    <property type="entry name" value="DnaJ"/>
    <property type="match status" value="1"/>
</dbReference>
<dbReference type="PANTHER" id="PTHR44144">
    <property type="entry name" value="DNAJ HOMOLOG SUBFAMILY C MEMBER 9"/>
    <property type="match status" value="1"/>
</dbReference>
<feature type="region of interest" description="Disordered" evidence="1">
    <location>
        <begin position="224"/>
        <end position="269"/>
    </location>
</feature>
<keyword evidence="4" id="KW-1185">Reference proteome</keyword>
<dbReference type="Proteomes" id="UP000193986">
    <property type="component" value="Unassembled WGS sequence"/>
</dbReference>
<evidence type="ECO:0000313" key="3">
    <source>
        <dbReference type="EMBL" id="ORY35822.1"/>
    </source>
</evidence>
<name>A0A1Y2BM50_9TREE</name>
<dbReference type="SMART" id="SM00271">
    <property type="entry name" value="DnaJ"/>
    <property type="match status" value="1"/>
</dbReference>
<dbReference type="InterPro" id="IPR018253">
    <property type="entry name" value="DnaJ_domain_CS"/>
</dbReference>
<dbReference type="GO" id="GO:0005737">
    <property type="term" value="C:cytoplasm"/>
    <property type="evidence" value="ECO:0007669"/>
    <property type="project" value="TreeGrafter"/>
</dbReference>
<gene>
    <name evidence="3" type="ORF">BCR39DRAFT_512410</name>
</gene>
<dbReference type="PROSITE" id="PS50076">
    <property type="entry name" value="DNAJ_2"/>
    <property type="match status" value="1"/>
</dbReference>
<protein>
    <recommendedName>
        <fullName evidence="2">J domain-containing protein</fullName>
    </recommendedName>
</protein>